<comment type="caution">
    <text evidence="2">The sequence shown here is derived from an EMBL/GenBank/DDBJ whole genome shotgun (WGS) entry which is preliminary data.</text>
</comment>
<feature type="region of interest" description="Disordered" evidence="1">
    <location>
        <begin position="441"/>
        <end position="466"/>
    </location>
</feature>
<organism evidence="2 3">
    <name type="scientific">Rubroshorea leprosula</name>
    <dbReference type="NCBI Taxonomy" id="152421"/>
    <lineage>
        <taxon>Eukaryota</taxon>
        <taxon>Viridiplantae</taxon>
        <taxon>Streptophyta</taxon>
        <taxon>Embryophyta</taxon>
        <taxon>Tracheophyta</taxon>
        <taxon>Spermatophyta</taxon>
        <taxon>Magnoliopsida</taxon>
        <taxon>eudicotyledons</taxon>
        <taxon>Gunneridae</taxon>
        <taxon>Pentapetalae</taxon>
        <taxon>rosids</taxon>
        <taxon>malvids</taxon>
        <taxon>Malvales</taxon>
        <taxon>Dipterocarpaceae</taxon>
        <taxon>Rubroshorea</taxon>
    </lineage>
</organism>
<dbReference type="AlphaFoldDB" id="A0AAV5K942"/>
<proteinExistence type="predicted"/>
<sequence length="659" mass="73128">MSSERTGSVVGSEVMPLDYGGMDSESSPSPSSSEKTVEGVRGDEVVEVREDEVVGVGGDNIPITVVEVEGNGERGNDRNADIVEEVKQYRSELRTRDDLCHLVETYEISSRVLVRPAGVEERACSAPRDHWMPVYAHYLIAGLRFPLPELLIGLLLDYNIGLTQLVPNAMRGGSRRDKGWYYFTPRVANKEGRILFTSGPSSIKGWKEKFFFVDDTEWGKGDTEKLLSSMGQALYGPSALSEAQMDQFLNTAGGKAIPKKPRKKSKTSAKQVDEGRTGKEVVPLASAETEKEVPALKRKGWEERRALQKKQKVVEEEGSGVPEFVPQPPPVELNPELRRLEEGAEVRAPGKGKGPVSPAVPQSSLFEAKNVMGARWFINSTFPEVDKCNAREEALRYGGASVVKHVLEVNGLAQEFRDSIKERSLLQRQCDQLQKEKEELEKKNKELQEPLDEESKRRITKGEREAQAKETKLVTEAFKELKGNMQKLVHNGMKEHINNFISSSSFDSIVNLYRLPTAIIAFTDCRKKVKAAYPEVDVTKVTFGEQEEGVEEDGESMSTDFCPQIKLRWEDDADGLAVFPPQFDFEFVAVEEDGAEVEGDGVEAGVEGTGVGDSQPIPEVEIHPVPSDDEEPPLPDEQQPIQPPLPAEKEPVEPPLPEE</sequence>
<name>A0AAV5K942_9ROSI</name>
<dbReference type="PANTHER" id="PTHR31099">
    <property type="entry name" value="OS06G0165300 PROTEIN"/>
    <property type="match status" value="1"/>
</dbReference>
<dbReference type="PANTHER" id="PTHR31099:SF28">
    <property type="entry name" value="F5J5.12"/>
    <property type="match status" value="1"/>
</dbReference>
<dbReference type="Proteomes" id="UP001054252">
    <property type="component" value="Unassembled WGS sequence"/>
</dbReference>
<dbReference type="EMBL" id="BPVZ01000058">
    <property type="protein sequence ID" value="GKV21721.1"/>
    <property type="molecule type" value="Genomic_DNA"/>
</dbReference>
<protein>
    <submittedName>
        <fullName evidence="2">Uncharacterized protein</fullName>
    </submittedName>
</protein>
<evidence type="ECO:0000256" key="1">
    <source>
        <dbReference type="SAM" id="MobiDB-lite"/>
    </source>
</evidence>
<evidence type="ECO:0000313" key="2">
    <source>
        <dbReference type="EMBL" id="GKV21721.1"/>
    </source>
</evidence>
<feature type="region of interest" description="Disordered" evidence="1">
    <location>
        <begin position="1"/>
        <end position="44"/>
    </location>
</feature>
<feature type="region of interest" description="Disordered" evidence="1">
    <location>
        <begin position="598"/>
        <end position="659"/>
    </location>
</feature>
<evidence type="ECO:0000313" key="3">
    <source>
        <dbReference type="Proteomes" id="UP001054252"/>
    </source>
</evidence>
<reference evidence="2 3" key="1">
    <citation type="journal article" date="2021" name="Commun. Biol.">
        <title>The genome of Shorea leprosula (Dipterocarpaceae) highlights the ecological relevance of drought in aseasonal tropical rainforests.</title>
        <authorList>
            <person name="Ng K.K.S."/>
            <person name="Kobayashi M.J."/>
            <person name="Fawcett J.A."/>
            <person name="Hatakeyama M."/>
            <person name="Paape T."/>
            <person name="Ng C.H."/>
            <person name="Ang C.C."/>
            <person name="Tnah L.H."/>
            <person name="Lee C.T."/>
            <person name="Nishiyama T."/>
            <person name="Sese J."/>
            <person name="O'Brien M.J."/>
            <person name="Copetti D."/>
            <person name="Mohd Noor M.I."/>
            <person name="Ong R.C."/>
            <person name="Putra M."/>
            <person name="Sireger I.Z."/>
            <person name="Indrioko S."/>
            <person name="Kosugi Y."/>
            <person name="Izuno A."/>
            <person name="Isagi Y."/>
            <person name="Lee S.L."/>
            <person name="Shimizu K.K."/>
        </authorList>
    </citation>
    <scope>NUCLEOTIDE SEQUENCE [LARGE SCALE GENOMIC DNA]</scope>
    <source>
        <strain evidence="2">214</strain>
    </source>
</reference>
<keyword evidence="3" id="KW-1185">Reference proteome</keyword>
<feature type="compositionally biased region" description="Basic and acidic residues" evidence="1">
    <location>
        <begin position="35"/>
        <end position="44"/>
    </location>
</feature>
<accession>A0AAV5K942</accession>
<feature type="region of interest" description="Disordered" evidence="1">
    <location>
        <begin position="252"/>
        <end position="289"/>
    </location>
</feature>
<gene>
    <name evidence="2" type="ORF">SLEP1_g31675</name>
</gene>
<feature type="region of interest" description="Disordered" evidence="1">
    <location>
        <begin position="312"/>
        <end position="332"/>
    </location>
</feature>
<feature type="compositionally biased region" description="Basic residues" evidence="1">
    <location>
        <begin position="257"/>
        <end position="267"/>
    </location>
</feature>
<feature type="compositionally biased region" description="Low complexity" evidence="1">
    <location>
        <begin position="24"/>
        <end position="34"/>
    </location>
</feature>